<dbReference type="PROSITE" id="PS51210">
    <property type="entry name" value="PLA2C"/>
    <property type="match status" value="1"/>
</dbReference>
<evidence type="ECO:0000256" key="3">
    <source>
        <dbReference type="ARBA" id="ARBA00004514"/>
    </source>
</evidence>
<dbReference type="FunFam" id="3.40.1090.10:FF:000002">
    <property type="entry name" value="Phospholipase A2"/>
    <property type="match status" value="1"/>
</dbReference>
<dbReference type="GO" id="GO:0016020">
    <property type="term" value="C:membrane"/>
    <property type="evidence" value="ECO:0007669"/>
    <property type="project" value="UniProtKB-SubCell"/>
</dbReference>
<dbReference type="CDD" id="cd07201">
    <property type="entry name" value="cPLA2_Grp-IVB-IVD-IVE-IVF"/>
    <property type="match status" value="1"/>
</dbReference>
<evidence type="ECO:0000256" key="10">
    <source>
        <dbReference type="ARBA" id="ARBA00023098"/>
    </source>
</evidence>
<keyword evidence="8 13" id="KW-0106">Calcium</keyword>
<evidence type="ECO:0000256" key="13">
    <source>
        <dbReference type="RuleBase" id="RU362102"/>
    </source>
</evidence>
<keyword evidence="5 13" id="KW-0963">Cytoplasm</keyword>
<evidence type="ECO:0000313" key="17">
    <source>
        <dbReference type="Proteomes" id="UP000525565"/>
    </source>
</evidence>
<dbReference type="InterPro" id="IPR000008">
    <property type="entry name" value="C2_dom"/>
</dbReference>
<feature type="domain" description="PLA2c" evidence="15">
    <location>
        <begin position="218"/>
        <end position="758"/>
    </location>
</feature>
<dbReference type="Gene3D" id="2.60.40.150">
    <property type="entry name" value="C2 domain"/>
    <property type="match status" value="1"/>
</dbReference>
<dbReference type="CDD" id="cd04036">
    <property type="entry name" value="C2_cPLA2"/>
    <property type="match status" value="1"/>
</dbReference>
<organism evidence="16 17">
    <name type="scientific">Asarcornis scutulata</name>
    <dbReference type="NCBI Taxonomy" id="75869"/>
    <lineage>
        <taxon>Eukaryota</taxon>
        <taxon>Metazoa</taxon>
        <taxon>Chordata</taxon>
        <taxon>Craniata</taxon>
        <taxon>Vertebrata</taxon>
        <taxon>Euteleostomi</taxon>
        <taxon>Archelosauria</taxon>
        <taxon>Archosauria</taxon>
        <taxon>Dinosauria</taxon>
        <taxon>Saurischia</taxon>
        <taxon>Theropoda</taxon>
        <taxon>Coelurosauria</taxon>
        <taxon>Aves</taxon>
        <taxon>Neognathae</taxon>
        <taxon>Galloanserae</taxon>
        <taxon>Anseriformes</taxon>
        <taxon>Anatidae</taxon>
        <taxon>Anatinae</taxon>
        <taxon>Asarcornis</taxon>
    </lineage>
</organism>
<dbReference type="GO" id="GO:0005509">
    <property type="term" value="F:calcium ion binding"/>
    <property type="evidence" value="ECO:0007669"/>
    <property type="project" value="InterPro"/>
</dbReference>
<evidence type="ECO:0000256" key="9">
    <source>
        <dbReference type="ARBA" id="ARBA00022963"/>
    </source>
</evidence>
<dbReference type="SUPFAM" id="SSF52151">
    <property type="entry name" value="FabD/lysophospholipase-like"/>
    <property type="match status" value="1"/>
</dbReference>
<dbReference type="Gene3D" id="3.40.1090.10">
    <property type="entry name" value="Cytosolic phospholipase A2 catalytic domain"/>
    <property type="match status" value="1"/>
</dbReference>
<dbReference type="SMART" id="SM00239">
    <property type="entry name" value="C2"/>
    <property type="match status" value="1"/>
</dbReference>
<evidence type="ECO:0000256" key="11">
    <source>
        <dbReference type="ARBA" id="ARBA00023136"/>
    </source>
</evidence>
<keyword evidence="9 12" id="KW-0442">Lipid degradation</keyword>
<comment type="domain">
    <text evidence="13">The N-terminal C2 domain associates with lipid membranes upon calcium binding.</text>
</comment>
<accession>A0A7K7KIR2</accession>
<dbReference type="Pfam" id="PF18695">
    <property type="entry name" value="cPLA2_C2"/>
    <property type="match status" value="1"/>
</dbReference>
<feature type="non-terminal residue" evidence="16">
    <location>
        <position position="1"/>
    </location>
</feature>
<evidence type="ECO:0000259" key="15">
    <source>
        <dbReference type="PROSITE" id="PS51210"/>
    </source>
</evidence>
<dbReference type="FunFam" id="2.60.40.150:FF:000030">
    <property type="entry name" value="Phospholipase A2"/>
    <property type="match status" value="1"/>
</dbReference>
<proteinExistence type="predicted"/>
<evidence type="ECO:0000259" key="14">
    <source>
        <dbReference type="PROSITE" id="PS50004"/>
    </source>
</evidence>
<dbReference type="GO" id="GO:0046475">
    <property type="term" value="P:glycerophospholipid catabolic process"/>
    <property type="evidence" value="ECO:0007669"/>
    <property type="project" value="TreeGrafter"/>
</dbReference>
<keyword evidence="7 12" id="KW-0378">Hydrolase</keyword>
<dbReference type="InterPro" id="IPR016035">
    <property type="entry name" value="Acyl_Trfase/lysoPLipase"/>
</dbReference>
<keyword evidence="6 13" id="KW-0479">Metal-binding</keyword>
<evidence type="ECO:0000313" key="16">
    <source>
        <dbReference type="EMBL" id="NWZ18296.1"/>
    </source>
</evidence>
<dbReference type="Proteomes" id="UP000525565">
    <property type="component" value="Unassembled WGS sequence"/>
</dbReference>
<dbReference type="GO" id="GO:0005829">
    <property type="term" value="C:cytosol"/>
    <property type="evidence" value="ECO:0007669"/>
    <property type="project" value="UniProtKB-SubCell"/>
</dbReference>
<name>A0A7K7KIR2_9AVES</name>
<evidence type="ECO:0000256" key="5">
    <source>
        <dbReference type="ARBA" id="ARBA00022490"/>
    </source>
</evidence>
<keyword evidence="11" id="KW-0472">Membrane</keyword>
<comment type="caution">
    <text evidence="16">The sequence shown here is derived from an EMBL/GenBank/DDBJ whole genome shotgun (WGS) entry which is preliminary data.</text>
</comment>
<dbReference type="EMBL" id="VZSO01000001">
    <property type="protein sequence ID" value="NWZ18296.1"/>
    <property type="molecule type" value="Genomic_DNA"/>
</dbReference>
<dbReference type="InterPro" id="IPR040723">
    <property type="entry name" value="cPLA2_C2"/>
</dbReference>
<reference evidence="16 17" key="1">
    <citation type="submission" date="2019-09" db="EMBL/GenBank/DDBJ databases">
        <title>Bird 10,000 Genomes (B10K) Project - Family phase.</title>
        <authorList>
            <person name="Zhang G."/>
        </authorList>
    </citation>
    <scope>NUCLEOTIDE SEQUENCE [LARGE SCALE GENOMIC DNA]</scope>
    <source>
        <strain evidence="16">OUT-0051</strain>
        <tissue evidence="16">Kidney</tissue>
    </source>
</reference>
<dbReference type="EC" id="3.1.1.4" evidence="4 13"/>
<evidence type="ECO:0000256" key="8">
    <source>
        <dbReference type="ARBA" id="ARBA00022837"/>
    </source>
</evidence>
<dbReference type="SUPFAM" id="SSF49562">
    <property type="entry name" value="C2 domain (Calcium/lipid-binding domain, CaLB)"/>
    <property type="match status" value="1"/>
</dbReference>
<evidence type="ECO:0000256" key="1">
    <source>
        <dbReference type="ARBA" id="ARBA00001913"/>
    </source>
</evidence>
<evidence type="ECO:0000256" key="12">
    <source>
        <dbReference type="PROSITE-ProRule" id="PRU00555"/>
    </source>
</evidence>
<comment type="catalytic activity">
    <reaction evidence="13">
        <text>a 1,2-diacyl-sn-glycero-3-phosphocholine + H2O = a 1-acyl-sn-glycero-3-phosphocholine + a fatty acid + H(+)</text>
        <dbReference type="Rhea" id="RHEA:15801"/>
        <dbReference type="ChEBI" id="CHEBI:15377"/>
        <dbReference type="ChEBI" id="CHEBI:15378"/>
        <dbReference type="ChEBI" id="CHEBI:28868"/>
        <dbReference type="ChEBI" id="CHEBI:57643"/>
        <dbReference type="ChEBI" id="CHEBI:58168"/>
        <dbReference type="EC" id="3.1.1.4"/>
    </reaction>
</comment>
<dbReference type="PROSITE" id="PS50004">
    <property type="entry name" value="C2"/>
    <property type="match status" value="1"/>
</dbReference>
<protein>
    <recommendedName>
        <fullName evidence="4 13">Phospholipase A2</fullName>
        <ecNumber evidence="4 13">3.1.1.4</ecNumber>
    </recommendedName>
</protein>
<keyword evidence="10 12" id="KW-0443">Lipid metabolism</keyword>
<comment type="cofactor">
    <cofactor evidence="1">
        <name>Ca(2+)</name>
        <dbReference type="ChEBI" id="CHEBI:29108"/>
    </cofactor>
</comment>
<sequence>VTQSDCYVSLSLPTASVQHFRTKTIPNTKNPTWNETFHFTIQSQVKNILELKVCDEDNMTQDDHLLTVFFDVSKIQLGENIQLSFQLNPQGKEELEVEFTMESSPDPPENIITNGVLVDVFSVIPSERKFALTVDGSYEGTQTHTLSSCLCPTAPARFHYIKYHQSALAVALPRRRRLSRVQTCCRYLIPIPQQYVMFCPAFPFAFLVAATAISRGLSVVPRNLDARLGFDLCADEQNFLQNRRRVVAAALKDVLHLEEDLQDHEVPIVAVTTAGCGIRALTAMYGSILGLQKLRVLDCISYISGSSGTTWTMTKLYEDADWSRKDLGEVIIEARKQATKCKMGAFSLRSLRNYYRELSQRTQAGHKTSFIDLWGLMIESMLNDGKCYHRLSDQRRAVSQGQNPLPIYLALNVKDKVATKDFREWVEFTPYEVGFLKYGAFIRAEDFGSEFFMGRLMKKLPESRICFMQGMWSSIFSKNLLDAWHAADNSEDFWHRWTQDKVTEIEEQPDLPEKPYEMATCMFTPTSGLSTTLRDILTDRPAVSKYHNFLRGFQMHNEYIQHEHFAKWKDTSLDTSPNDLRGNSEHLELVDAAFFFETSCPPLMRPERKVDVIIHLNYTGGSQTLPLEQACSYFSEQGIAFPNIELKDDEKNLKECYMFDGADTPGAPLLLYFPLVNDTFQRCVAPGMARSAAEMEQGKIDLSSFCSPYSTREVSLKAEDFNKLQRLTNYNIMNNENMILQALRMAVARKKQALSHPV</sequence>
<dbReference type="PANTHER" id="PTHR10728">
    <property type="entry name" value="CYTOSOLIC PHOSPHOLIPASE A2"/>
    <property type="match status" value="1"/>
</dbReference>
<feature type="domain" description="C2" evidence="14">
    <location>
        <begin position="1"/>
        <end position="85"/>
    </location>
</feature>
<dbReference type="PANTHER" id="PTHR10728:SF65">
    <property type="entry name" value="PHOSPHOLIPASE A2"/>
    <property type="match status" value="1"/>
</dbReference>
<dbReference type="GO" id="GO:0005544">
    <property type="term" value="F:calcium-dependent phospholipid binding"/>
    <property type="evidence" value="ECO:0007669"/>
    <property type="project" value="TreeGrafter"/>
</dbReference>
<dbReference type="SMART" id="SM00022">
    <property type="entry name" value="PLAc"/>
    <property type="match status" value="1"/>
</dbReference>
<dbReference type="AlphaFoldDB" id="A0A7K7KIR2"/>
<dbReference type="InterPro" id="IPR041847">
    <property type="entry name" value="C2_cPLA2"/>
</dbReference>
<dbReference type="Pfam" id="PF00168">
    <property type="entry name" value="C2"/>
    <property type="match status" value="1"/>
</dbReference>
<keyword evidence="17" id="KW-1185">Reference proteome</keyword>
<evidence type="ECO:0000256" key="2">
    <source>
        <dbReference type="ARBA" id="ARBA00004170"/>
    </source>
</evidence>
<dbReference type="Pfam" id="PF01735">
    <property type="entry name" value="PLA2_B"/>
    <property type="match status" value="1"/>
</dbReference>
<evidence type="ECO:0000256" key="7">
    <source>
        <dbReference type="ARBA" id="ARBA00022801"/>
    </source>
</evidence>
<gene>
    <name evidence="16" type="primary">Pla2g4e_3</name>
    <name evidence="16" type="ORF">ASASCU_R08112</name>
</gene>
<dbReference type="GO" id="GO:0047498">
    <property type="term" value="F:calcium-dependent phospholipase A2 activity"/>
    <property type="evidence" value="ECO:0007669"/>
    <property type="project" value="TreeGrafter"/>
</dbReference>
<evidence type="ECO:0000256" key="4">
    <source>
        <dbReference type="ARBA" id="ARBA00013278"/>
    </source>
</evidence>
<dbReference type="InterPro" id="IPR035892">
    <property type="entry name" value="C2_domain_sf"/>
</dbReference>
<evidence type="ECO:0000256" key="6">
    <source>
        <dbReference type="ARBA" id="ARBA00022723"/>
    </source>
</evidence>
<dbReference type="InterPro" id="IPR002642">
    <property type="entry name" value="LysoPLipase_cat_dom"/>
</dbReference>
<comment type="subcellular location">
    <subcellularLocation>
        <location evidence="3">Cytoplasm</location>
        <location evidence="3">Cytosol</location>
    </subcellularLocation>
    <subcellularLocation>
        <location evidence="2">Membrane</location>
        <topology evidence="2">Peripheral membrane protein</topology>
    </subcellularLocation>
</comment>
<feature type="non-terminal residue" evidence="16">
    <location>
        <position position="758"/>
    </location>
</feature>